<comment type="caution">
    <text evidence="11">The sequence shown here is derived from an EMBL/GenBank/DDBJ whole genome shotgun (WGS) entry which is preliminary data.</text>
</comment>
<evidence type="ECO:0000256" key="8">
    <source>
        <dbReference type="SAM" id="SignalP"/>
    </source>
</evidence>
<keyword evidence="2" id="KW-0276">Fatty acid metabolism</keyword>
<dbReference type="CDD" id="cd06558">
    <property type="entry name" value="crotonase-like"/>
    <property type="match status" value="1"/>
</dbReference>
<evidence type="ECO:0000313" key="12">
    <source>
        <dbReference type="Proteomes" id="UP000028547"/>
    </source>
</evidence>
<dbReference type="Gene3D" id="3.90.226.10">
    <property type="entry name" value="2-enoyl-CoA Hydratase, Chain A, domain 1"/>
    <property type="match status" value="1"/>
</dbReference>
<organism evidence="11 12">
    <name type="scientific">Archangium violaceum Cb vi76</name>
    <dbReference type="NCBI Taxonomy" id="1406225"/>
    <lineage>
        <taxon>Bacteria</taxon>
        <taxon>Pseudomonadati</taxon>
        <taxon>Myxococcota</taxon>
        <taxon>Myxococcia</taxon>
        <taxon>Myxococcales</taxon>
        <taxon>Cystobacterineae</taxon>
        <taxon>Archangiaceae</taxon>
        <taxon>Archangium</taxon>
    </lineage>
</organism>
<dbReference type="InterPro" id="IPR006108">
    <property type="entry name" value="3HC_DH_C"/>
</dbReference>
<sequence length="796" mass="87142">MTMRIRKVAVLGAGVMGSGIAAHLANSGVRALLLDIVPPKAAPGEDTASKAFKNKFAQGALANMRKQKPSPIVSEQVFTAIEVGNFEDDLGRLAECDWVIEVVKEDMAVKQALFAKVEQHARKGTIISSNTSGLSIKGMLEGRGADFRKNFLVTHFFNPVRYMKLLELVAGPETDPEVVKSIHRFGEEVLGKGIVYGKDTTNFIANRVGTYGMMRTISEMQKAELTIEEVDKIFGPAMGRPKSAVFRTADIVGLDTFSHVAKNCYDTLTQDEERDVFAIPEFLQKMVAKGMLGDKSGGGFYKKDRSAGGKDILALDLKTLEYRPQNKVRYESLGAAKEVENVRERVATVMNGQDKAAKFAERITLDVLAYASRRIPEIADDVVNIDRGMRWGFAWDLGPFETWDAYGVKKGLERMKELGLKAAPWVEEMLAKGRTSFYGVENGKDTYWDIPSKSVKVVPENARTSRVEYLKRGNKKITGNDSATLWDMGDGVTLLEFHSKMNSIDDNIIAMMNTALDETEKNFRGLVIGNDGANFSAGANIMALLWGAKNGEFDTIRNMASGFQAANQRMRYSPVPVVTAPFNLTLGGGAETAMGGNAIQASAELYMGLVEVGVGLIPGGGGTMQLLRNVYGPYSADKDFDAFPFIKKVFLAIGTAKVATSAEEARELGFLNANDGISANRDFLLSDAKQRVIGMANAGFRAPRPTRFRLPGASGYATIDMLLYDMELNGQVSAHDRKIAQKLARVLTGGDTSPSLLVTEERLLELELEAFLSLCGEEKTQDRLMHMLEKGKPLRN</sequence>
<dbReference type="AlphaFoldDB" id="A0A084SGY2"/>
<dbReference type="PANTHER" id="PTHR48075">
    <property type="entry name" value="3-HYDROXYACYL-COA DEHYDROGENASE FAMILY PROTEIN"/>
    <property type="match status" value="1"/>
</dbReference>
<dbReference type="InterPro" id="IPR008927">
    <property type="entry name" value="6-PGluconate_DH-like_C_sf"/>
</dbReference>
<feature type="chain" id="PRO_5001781500" evidence="8">
    <location>
        <begin position="22"/>
        <end position="796"/>
    </location>
</feature>
<keyword evidence="6" id="KW-0443">Lipid metabolism</keyword>
<evidence type="ECO:0000256" key="3">
    <source>
        <dbReference type="ARBA" id="ARBA00022963"/>
    </source>
</evidence>
<keyword evidence="4" id="KW-0560">Oxidoreductase</keyword>
<feature type="signal peptide" evidence="8">
    <location>
        <begin position="1"/>
        <end position="21"/>
    </location>
</feature>
<dbReference type="GO" id="GO:0070403">
    <property type="term" value="F:NAD+ binding"/>
    <property type="evidence" value="ECO:0007669"/>
    <property type="project" value="InterPro"/>
</dbReference>
<protein>
    <submittedName>
        <fullName evidence="11">Crotonase</fullName>
    </submittedName>
</protein>
<evidence type="ECO:0000256" key="2">
    <source>
        <dbReference type="ARBA" id="ARBA00022832"/>
    </source>
</evidence>
<keyword evidence="3" id="KW-0442">Lipid degradation</keyword>
<dbReference type="Proteomes" id="UP000028547">
    <property type="component" value="Unassembled WGS sequence"/>
</dbReference>
<reference evidence="11 12" key="1">
    <citation type="submission" date="2014-07" db="EMBL/GenBank/DDBJ databases">
        <title>Draft Genome Sequence of Gephyronic Acid Producer, Cystobacter violaceus Strain Cb vi76.</title>
        <authorList>
            <person name="Stevens D.C."/>
            <person name="Young J."/>
            <person name="Carmichael R."/>
            <person name="Tan J."/>
            <person name="Taylor R.E."/>
        </authorList>
    </citation>
    <scope>NUCLEOTIDE SEQUENCE [LARGE SCALE GENOMIC DNA]</scope>
    <source>
        <strain evidence="11 12">Cb vi76</strain>
    </source>
</reference>
<proteinExistence type="predicted"/>
<name>A0A084SGY2_9BACT</name>
<evidence type="ECO:0000256" key="4">
    <source>
        <dbReference type="ARBA" id="ARBA00023002"/>
    </source>
</evidence>
<dbReference type="RefSeq" id="WP_043411404.1">
    <property type="nucleotide sequence ID" value="NZ_JPMI01000351.1"/>
</dbReference>
<dbReference type="Pfam" id="PF00725">
    <property type="entry name" value="3HCDH"/>
    <property type="match status" value="1"/>
</dbReference>
<dbReference type="Gene3D" id="3.40.50.720">
    <property type="entry name" value="NAD(P)-binding Rossmann-like Domain"/>
    <property type="match status" value="1"/>
</dbReference>
<dbReference type="SUPFAM" id="SSF48179">
    <property type="entry name" value="6-phosphogluconate dehydrogenase C-terminal domain-like"/>
    <property type="match status" value="2"/>
</dbReference>
<dbReference type="InterPro" id="IPR036291">
    <property type="entry name" value="NAD(P)-bd_dom_sf"/>
</dbReference>
<evidence type="ECO:0000259" key="10">
    <source>
        <dbReference type="Pfam" id="PF02737"/>
    </source>
</evidence>
<dbReference type="GO" id="GO:0003857">
    <property type="term" value="F:(3S)-3-hydroxyacyl-CoA dehydrogenase (NAD+) activity"/>
    <property type="evidence" value="ECO:0007669"/>
    <property type="project" value="UniProtKB-EC"/>
</dbReference>
<evidence type="ECO:0000256" key="1">
    <source>
        <dbReference type="ARBA" id="ARBA00005005"/>
    </source>
</evidence>
<feature type="domain" description="3-hydroxyacyl-CoA dehydrogenase NAD binding" evidence="10">
    <location>
        <begin position="7"/>
        <end position="199"/>
    </location>
</feature>
<evidence type="ECO:0000259" key="9">
    <source>
        <dbReference type="Pfam" id="PF00725"/>
    </source>
</evidence>
<comment type="catalytic activity">
    <reaction evidence="7">
        <text>a (3S)-3-hydroxyacyl-CoA + NAD(+) = a 3-oxoacyl-CoA + NADH + H(+)</text>
        <dbReference type="Rhea" id="RHEA:22432"/>
        <dbReference type="ChEBI" id="CHEBI:15378"/>
        <dbReference type="ChEBI" id="CHEBI:57318"/>
        <dbReference type="ChEBI" id="CHEBI:57540"/>
        <dbReference type="ChEBI" id="CHEBI:57945"/>
        <dbReference type="ChEBI" id="CHEBI:90726"/>
        <dbReference type="EC" id="1.1.1.35"/>
    </reaction>
</comment>
<dbReference type="SUPFAM" id="SSF51735">
    <property type="entry name" value="NAD(P)-binding Rossmann-fold domains"/>
    <property type="match status" value="1"/>
</dbReference>
<dbReference type="PANTHER" id="PTHR48075:SF7">
    <property type="entry name" value="3-HYDROXYACYL-COA DEHYDROGENASE-RELATED"/>
    <property type="match status" value="1"/>
</dbReference>
<keyword evidence="8" id="KW-0732">Signal</keyword>
<gene>
    <name evidence="11" type="ORF">Q664_46060</name>
</gene>
<dbReference type="EMBL" id="JPMI01000351">
    <property type="protein sequence ID" value="KFA87717.1"/>
    <property type="molecule type" value="Genomic_DNA"/>
</dbReference>
<dbReference type="Pfam" id="PF00378">
    <property type="entry name" value="ECH_1"/>
    <property type="match status" value="1"/>
</dbReference>
<dbReference type="Pfam" id="PF02737">
    <property type="entry name" value="3HCDH_N"/>
    <property type="match status" value="1"/>
</dbReference>
<dbReference type="InterPro" id="IPR001753">
    <property type="entry name" value="Enoyl-CoA_hydra/iso"/>
</dbReference>
<comment type="pathway">
    <text evidence="1">Lipid metabolism; fatty acid beta-oxidation.</text>
</comment>
<feature type="domain" description="3-hydroxyacyl-CoA dehydrogenase C-terminal" evidence="9">
    <location>
        <begin position="203"/>
        <end position="302"/>
    </location>
</feature>
<evidence type="ECO:0000256" key="5">
    <source>
        <dbReference type="ARBA" id="ARBA00023027"/>
    </source>
</evidence>
<accession>A0A084SGY2</accession>
<dbReference type="InterPro" id="IPR006176">
    <property type="entry name" value="3-OHacyl-CoA_DH_NAD-bd"/>
</dbReference>
<dbReference type="Gene3D" id="1.10.1040.50">
    <property type="match status" value="1"/>
</dbReference>
<evidence type="ECO:0000313" key="11">
    <source>
        <dbReference type="EMBL" id="KFA87717.1"/>
    </source>
</evidence>
<dbReference type="GO" id="GO:0006635">
    <property type="term" value="P:fatty acid beta-oxidation"/>
    <property type="evidence" value="ECO:0007669"/>
    <property type="project" value="UniProtKB-UniPathway"/>
</dbReference>
<dbReference type="SUPFAM" id="SSF52096">
    <property type="entry name" value="ClpP/crotonase"/>
    <property type="match status" value="1"/>
</dbReference>
<dbReference type="UniPathway" id="UPA00659"/>
<evidence type="ECO:0000256" key="6">
    <source>
        <dbReference type="ARBA" id="ARBA00023098"/>
    </source>
</evidence>
<dbReference type="InterPro" id="IPR029045">
    <property type="entry name" value="ClpP/crotonase-like_dom_sf"/>
</dbReference>
<keyword evidence="5" id="KW-0520">NAD</keyword>
<evidence type="ECO:0000256" key="7">
    <source>
        <dbReference type="ARBA" id="ARBA00049556"/>
    </source>
</evidence>